<reference evidence="1" key="1">
    <citation type="submission" date="2021-12" db="EMBL/GenBank/DDBJ databases">
        <authorList>
            <person name="Martin H S."/>
        </authorList>
    </citation>
    <scope>NUCLEOTIDE SEQUENCE</scope>
</reference>
<organism evidence="1 2">
    <name type="scientific">Brenthis ino</name>
    <name type="common">lesser marbled fritillary</name>
    <dbReference type="NCBI Taxonomy" id="405034"/>
    <lineage>
        <taxon>Eukaryota</taxon>
        <taxon>Metazoa</taxon>
        <taxon>Ecdysozoa</taxon>
        <taxon>Arthropoda</taxon>
        <taxon>Hexapoda</taxon>
        <taxon>Insecta</taxon>
        <taxon>Pterygota</taxon>
        <taxon>Neoptera</taxon>
        <taxon>Endopterygota</taxon>
        <taxon>Lepidoptera</taxon>
        <taxon>Glossata</taxon>
        <taxon>Ditrysia</taxon>
        <taxon>Papilionoidea</taxon>
        <taxon>Nymphalidae</taxon>
        <taxon>Heliconiinae</taxon>
        <taxon>Argynnini</taxon>
        <taxon>Brenthis</taxon>
    </lineage>
</organism>
<dbReference type="OrthoDB" id="6874995at2759"/>
<dbReference type="PANTHER" id="PTHR21683">
    <property type="entry name" value="COILED-COIL DOMAIN-CONTAINING PROTEIN 42 LIKE-2-LIKE-RELATED"/>
    <property type="match status" value="1"/>
</dbReference>
<evidence type="ECO:0000313" key="1">
    <source>
        <dbReference type="EMBL" id="CAH0729631.1"/>
    </source>
</evidence>
<keyword evidence="2" id="KW-1185">Reference proteome</keyword>
<dbReference type="InterPro" id="IPR051147">
    <property type="entry name" value="CFAP_domain-containing"/>
</dbReference>
<name>A0A8J9YL56_9NEOP</name>
<dbReference type="PANTHER" id="PTHR21683:SF3">
    <property type="entry name" value="CILIA AND FLAGELLA ASSOCIATED PROTEIN 100"/>
    <property type="match status" value="1"/>
</dbReference>
<accession>A0A8J9YL56</accession>
<protein>
    <submittedName>
        <fullName evidence="1">Uncharacterized protein</fullName>
    </submittedName>
</protein>
<dbReference type="Proteomes" id="UP000838878">
    <property type="component" value="Chromosome 8"/>
</dbReference>
<feature type="non-terminal residue" evidence="1">
    <location>
        <position position="546"/>
    </location>
</feature>
<gene>
    <name evidence="1" type="ORF">BINO364_LOCUS14694</name>
</gene>
<dbReference type="EMBL" id="OV170228">
    <property type="protein sequence ID" value="CAH0729631.1"/>
    <property type="molecule type" value="Genomic_DNA"/>
</dbReference>
<proteinExistence type="predicted"/>
<sequence length="546" mass="64644">MKPTSKSFNRNQIIKPPVTSNPKYILPTEAYLEAHNFKRAEVLLPFKMYAKKRTKDRFTQKLSIKIHERYKIISTDLRRRLCIKDSINNILCATDVDTAFYKVVDGRPLPPNMLIFKSLKESINKVVQVKHEIGIKKDCVLNICTNHQNEMDIYDMSRKRLSEQVKYFDIFISQDYEKSMASLIKWDKLKCKVDSKITELQNLALEQFTLKSRLIGLEYQYSLQQKYGRFLYYLSPPNWRLSNRDFARSVEIEAKGFDFIDTNEEDTFTVIFERLRNICYGVQIKPALYFSHPKDLINFFDFMEKQQLHYYTHVNHLTPYSKILKSGIKYLKESVLQESKVVTTSIKRFQDLLTFSEERCLHLKSKFHKILYGMFYESVGALDVLKLQLHLEFCYKKILLEQPANIDIMSLAQSIENFYLDYSNRLDSFQNKTVRSAMIKCVETERLKTKRSNVAAKELRLFYRLEKELLRSHGIYTDPGYRPIKTKFMKNDKKDKGFKKNMNENKKQTLTEAQMEYLSLFTDWTENDDPALYLLSLNTEENISDI</sequence>
<dbReference type="AlphaFoldDB" id="A0A8J9YL56"/>
<evidence type="ECO:0000313" key="2">
    <source>
        <dbReference type="Proteomes" id="UP000838878"/>
    </source>
</evidence>